<dbReference type="GO" id="GO:0000976">
    <property type="term" value="F:transcription cis-regulatory region binding"/>
    <property type="evidence" value="ECO:0007669"/>
    <property type="project" value="TreeGrafter"/>
</dbReference>
<protein>
    <submittedName>
        <fullName evidence="6 7">HTH-type transcriptional regulator YvdT</fullName>
    </submittedName>
</protein>
<evidence type="ECO:0000259" key="5">
    <source>
        <dbReference type="PROSITE" id="PS50977"/>
    </source>
</evidence>
<dbReference type="PRINTS" id="PR00455">
    <property type="entry name" value="HTHTETR"/>
</dbReference>
<dbReference type="OrthoDB" id="9811084at2"/>
<reference evidence="7 9" key="2">
    <citation type="submission" date="2015-09" db="EMBL/GenBank/DDBJ databases">
        <authorList>
            <consortium name="Swine Surveillance"/>
        </authorList>
    </citation>
    <scope>NUCLEOTIDE SEQUENCE [LARGE SCALE GENOMIC DNA]</scope>
    <source>
        <strain evidence="7 9">5120</strain>
    </source>
</reference>
<dbReference type="Gene3D" id="1.10.10.60">
    <property type="entry name" value="Homeodomain-like"/>
    <property type="match status" value="1"/>
</dbReference>
<evidence type="ECO:0000313" key="6">
    <source>
        <dbReference type="EMBL" id="CUH68206.1"/>
    </source>
</evidence>
<dbReference type="InterPro" id="IPR036271">
    <property type="entry name" value="Tet_transcr_reg_TetR-rel_C_sf"/>
</dbReference>
<dbReference type="InterPro" id="IPR050109">
    <property type="entry name" value="HTH-type_TetR-like_transc_reg"/>
</dbReference>
<dbReference type="InterPro" id="IPR001647">
    <property type="entry name" value="HTH_TetR"/>
</dbReference>
<keyword evidence="3" id="KW-0804">Transcription</keyword>
<keyword evidence="8" id="KW-1185">Reference proteome</keyword>
<dbReference type="PROSITE" id="PS50977">
    <property type="entry name" value="HTH_TETR_2"/>
    <property type="match status" value="1"/>
</dbReference>
<dbReference type="Pfam" id="PF00440">
    <property type="entry name" value="TetR_N"/>
    <property type="match status" value="1"/>
</dbReference>
<dbReference type="RefSeq" id="WP_058244546.1">
    <property type="nucleotide sequence ID" value="NZ_CYSB01000030.1"/>
</dbReference>
<dbReference type="GO" id="GO:0003700">
    <property type="term" value="F:DNA-binding transcription factor activity"/>
    <property type="evidence" value="ECO:0007669"/>
    <property type="project" value="TreeGrafter"/>
</dbReference>
<accession>A0A0P1FJU6</accession>
<keyword evidence="1" id="KW-0805">Transcription regulation</keyword>
<evidence type="ECO:0000256" key="3">
    <source>
        <dbReference type="ARBA" id="ARBA00023163"/>
    </source>
</evidence>
<dbReference type="Proteomes" id="UP000051086">
    <property type="component" value="Unassembled WGS sequence"/>
</dbReference>
<dbReference type="SUPFAM" id="SSF48498">
    <property type="entry name" value="Tetracyclin repressor-like, C-terminal domain"/>
    <property type="match status" value="1"/>
</dbReference>
<dbReference type="AlphaFoldDB" id="A0A0P1FJU6"/>
<dbReference type="EMBL" id="CYSC01000040">
    <property type="protein sequence ID" value="CUH73393.1"/>
    <property type="molecule type" value="Genomic_DNA"/>
</dbReference>
<proteinExistence type="predicted"/>
<dbReference type="SUPFAM" id="SSF46689">
    <property type="entry name" value="Homeodomain-like"/>
    <property type="match status" value="1"/>
</dbReference>
<evidence type="ECO:0000256" key="4">
    <source>
        <dbReference type="PROSITE-ProRule" id="PRU00335"/>
    </source>
</evidence>
<dbReference type="PANTHER" id="PTHR30055">
    <property type="entry name" value="HTH-TYPE TRANSCRIPTIONAL REGULATOR RUTR"/>
    <property type="match status" value="1"/>
</dbReference>
<dbReference type="Proteomes" id="UP000051887">
    <property type="component" value="Unassembled WGS sequence"/>
</dbReference>
<sequence>MTIQTTAKPKTKRGLERRAKILAAAEQVIGEKGFVAASIADITRAADTASGTFYIYFSGKDEVFRELVQDMGHATRSQAAERVAGATNRLEAERAGLAAYLTVVRDRPMQYRIVEEARFVDPEAYREYYTEFGKAYSEQLRQAAEKGEISAGDAEVRAWALMGLAKTLGERFVLWEDNVDIDRVVEEAHSFICNGLAP</sequence>
<name>A0A0P1FJU6_9RHOB</name>
<gene>
    <name evidence="7" type="primary">yvdT_2</name>
    <name evidence="6" type="ORF">TL5118_02523</name>
    <name evidence="7" type="ORF">TL5120_03202</name>
</gene>
<evidence type="ECO:0000256" key="2">
    <source>
        <dbReference type="ARBA" id="ARBA00023125"/>
    </source>
</evidence>
<dbReference type="Gene3D" id="1.10.357.10">
    <property type="entry name" value="Tetracycline Repressor, domain 2"/>
    <property type="match status" value="1"/>
</dbReference>
<organism evidence="7 9">
    <name type="scientific">Thalassovita autumnalis</name>
    <dbReference type="NCBI Taxonomy" id="2072972"/>
    <lineage>
        <taxon>Bacteria</taxon>
        <taxon>Pseudomonadati</taxon>
        <taxon>Pseudomonadota</taxon>
        <taxon>Alphaproteobacteria</taxon>
        <taxon>Rhodobacterales</taxon>
        <taxon>Roseobacteraceae</taxon>
        <taxon>Thalassovita</taxon>
    </lineage>
</organism>
<feature type="DNA-binding region" description="H-T-H motif" evidence="4">
    <location>
        <begin position="38"/>
        <end position="57"/>
    </location>
</feature>
<evidence type="ECO:0000313" key="8">
    <source>
        <dbReference type="Proteomes" id="UP000051086"/>
    </source>
</evidence>
<dbReference type="EMBL" id="CYSB01000030">
    <property type="protein sequence ID" value="CUH68206.1"/>
    <property type="molecule type" value="Genomic_DNA"/>
</dbReference>
<evidence type="ECO:0000313" key="9">
    <source>
        <dbReference type="Proteomes" id="UP000051887"/>
    </source>
</evidence>
<dbReference type="PANTHER" id="PTHR30055:SF234">
    <property type="entry name" value="HTH-TYPE TRANSCRIPTIONAL REGULATOR BETI"/>
    <property type="match status" value="1"/>
</dbReference>
<evidence type="ECO:0000256" key="1">
    <source>
        <dbReference type="ARBA" id="ARBA00023015"/>
    </source>
</evidence>
<keyword evidence="2 4" id="KW-0238">DNA-binding</keyword>
<reference evidence="6 8" key="1">
    <citation type="submission" date="2015-09" db="EMBL/GenBank/DDBJ databases">
        <authorList>
            <person name="Rodrigo-Torres L."/>
            <person name="Arahal D.R."/>
        </authorList>
    </citation>
    <scope>NUCLEOTIDE SEQUENCE [LARGE SCALE GENOMIC DNA]</scope>
    <source>
        <strain evidence="6 8">CECT 5118</strain>
    </source>
</reference>
<feature type="domain" description="HTH tetR-type" evidence="5">
    <location>
        <begin position="15"/>
        <end position="75"/>
    </location>
</feature>
<evidence type="ECO:0000313" key="7">
    <source>
        <dbReference type="EMBL" id="CUH73393.1"/>
    </source>
</evidence>
<dbReference type="InterPro" id="IPR009057">
    <property type="entry name" value="Homeodomain-like_sf"/>
</dbReference>